<dbReference type="InterPro" id="IPR011993">
    <property type="entry name" value="PH-like_dom_sf"/>
</dbReference>
<dbReference type="SUPFAM" id="SSF144000">
    <property type="entry name" value="Oxysterol-binding protein-like"/>
    <property type="match status" value="1"/>
</dbReference>
<organism evidence="4 5">
    <name type="scientific">Hanseniaspora valbyensis NRRL Y-1626</name>
    <dbReference type="NCBI Taxonomy" id="766949"/>
    <lineage>
        <taxon>Eukaryota</taxon>
        <taxon>Fungi</taxon>
        <taxon>Dikarya</taxon>
        <taxon>Ascomycota</taxon>
        <taxon>Saccharomycotina</taxon>
        <taxon>Saccharomycetes</taxon>
        <taxon>Saccharomycodales</taxon>
        <taxon>Saccharomycodaceae</taxon>
        <taxon>Hanseniaspora</taxon>
    </lineage>
</organism>
<reference evidence="5" key="1">
    <citation type="journal article" date="2016" name="Proc. Natl. Acad. Sci. U.S.A.">
        <title>Comparative genomics of biotechnologically important yeasts.</title>
        <authorList>
            <person name="Riley R."/>
            <person name="Haridas S."/>
            <person name="Wolfe K.H."/>
            <person name="Lopes M.R."/>
            <person name="Hittinger C.T."/>
            <person name="Goeker M."/>
            <person name="Salamov A.A."/>
            <person name="Wisecaver J.H."/>
            <person name="Long T.M."/>
            <person name="Calvey C.H."/>
            <person name="Aerts A.L."/>
            <person name="Barry K.W."/>
            <person name="Choi C."/>
            <person name="Clum A."/>
            <person name="Coughlan A.Y."/>
            <person name="Deshpande S."/>
            <person name="Douglass A.P."/>
            <person name="Hanson S.J."/>
            <person name="Klenk H.-P."/>
            <person name="LaButti K.M."/>
            <person name="Lapidus A."/>
            <person name="Lindquist E.A."/>
            <person name="Lipzen A.M."/>
            <person name="Meier-Kolthoff J.P."/>
            <person name="Ohm R.A."/>
            <person name="Otillar R.P."/>
            <person name="Pangilinan J.L."/>
            <person name="Peng Y."/>
            <person name="Rokas A."/>
            <person name="Rosa C.A."/>
            <person name="Scheuner C."/>
            <person name="Sibirny A.A."/>
            <person name="Slot J.C."/>
            <person name="Stielow J.B."/>
            <person name="Sun H."/>
            <person name="Kurtzman C.P."/>
            <person name="Blackwell M."/>
            <person name="Grigoriev I.V."/>
            <person name="Jeffries T.W."/>
        </authorList>
    </citation>
    <scope>NUCLEOTIDE SEQUENCE [LARGE SCALE GENOMIC DNA]</scope>
    <source>
        <strain evidence="5">NRRL Y-1626</strain>
    </source>
</reference>
<dbReference type="SUPFAM" id="SSF50729">
    <property type="entry name" value="PH domain-like"/>
    <property type="match status" value="1"/>
</dbReference>
<comment type="similarity">
    <text evidence="1">Belongs to the OSBP family.</text>
</comment>
<dbReference type="Pfam" id="PF01237">
    <property type="entry name" value="Oxysterol_BP"/>
    <property type="match status" value="1"/>
</dbReference>
<dbReference type="GO" id="GO:0006887">
    <property type="term" value="P:exocytosis"/>
    <property type="evidence" value="ECO:0007669"/>
    <property type="project" value="TreeGrafter"/>
</dbReference>
<evidence type="ECO:0000313" key="4">
    <source>
        <dbReference type="EMBL" id="OBA26573.1"/>
    </source>
</evidence>
<proteinExistence type="inferred from homology"/>
<accession>A0A1B7TCY2</accession>
<name>A0A1B7TCY2_9ASCO</name>
<feature type="compositionally biased region" description="Polar residues" evidence="2">
    <location>
        <begin position="321"/>
        <end position="330"/>
    </location>
</feature>
<dbReference type="PANTHER" id="PTHR10972:SF203">
    <property type="entry name" value="OXYSTEROL-BINDING PROTEIN HOMOLOG 3"/>
    <property type="match status" value="1"/>
</dbReference>
<evidence type="ECO:0000256" key="1">
    <source>
        <dbReference type="ARBA" id="ARBA00008842"/>
    </source>
</evidence>
<evidence type="ECO:0000256" key="2">
    <source>
        <dbReference type="SAM" id="MobiDB-lite"/>
    </source>
</evidence>
<sequence>MTKQNGDTGSIANEGSVIQVQGATSLTNKENAENAYFSFIQPGQISPPGSTPKPLLRARRESLAGLSKRSFYIENNNIFQGYVPKNRRNPKSNKQFVTRFFLLDMRSGTLTYYQNNNTKNVKGEVLLKTCIVSADAQRGEIVIDSGFEIWILKPYSWDYDPWVDALGKCIIEESLLEQEKNENSVIVADEDILSVKKSLAQIERLTYEAKSLAKNEKLISILDNILEIAMDPEKFNMKKSRSAAKASSESLNTDVYSSLSMDEFYDAIDEIPRVIMINSVLDESDLHDKEEEEEEEEDDDEDEEETEEEEGEDEKESEGTTFSPTLSSDLKPSITPEETENEYPLPHSPVKRRNDVAASTKSPPSLLSFLRKNVGKDLGSISMPVTSNEPLTILQFLAESLEYASLLNDCLDTIALESYSSTESQRKRLALVSAFAISQLSQQRSKVRCSRKPFNPLLGETFELVNEIENYRSIAEKVEHKPEQVFAIFSQGFGNPNSKSSNNFKWEISYTVQPSSKFWGKSIELMNHGTAYLRFINKSTNSVIETYTWTAPVTILKNLLAGEKFVEPTGDVEVACLESNLKTVFSFNPAGGFFKGRTEETNGKMIGTDGKNIGTLQGTWTKELYLLPENEKIWVVGSLVSNAESKYGFSKFGSNLNEITKIEKDSIPKSDSRFRPDVRFYENGDLDKAEEYKLKLEQDQRDRRLNKKDVKPLYFKKKNSSEYAFVKGTDSYWSKRERKDWSNAPTLW</sequence>
<evidence type="ECO:0000259" key="3">
    <source>
        <dbReference type="Pfam" id="PF15409"/>
    </source>
</evidence>
<evidence type="ECO:0000313" key="5">
    <source>
        <dbReference type="Proteomes" id="UP000092321"/>
    </source>
</evidence>
<dbReference type="GO" id="GO:0034727">
    <property type="term" value="P:piecemeal microautophagy of the nucleus"/>
    <property type="evidence" value="ECO:0007669"/>
    <property type="project" value="TreeGrafter"/>
</dbReference>
<dbReference type="GO" id="GO:0030011">
    <property type="term" value="P:maintenance of cell polarity"/>
    <property type="evidence" value="ECO:0007669"/>
    <property type="project" value="TreeGrafter"/>
</dbReference>
<dbReference type="GO" id="GO:0032934">
    <property type="term" value="F:sterol binding"/>
    <property type="evidence" value="ECO:0007669"/>
    <property type="project" value="TreeGrafter"/>
</dbReference>
<dbReference type="GO" id="GO:0005829">
    <property type="term" value="C:cytosol"/>
    <property type="evidence" value="ECO:0007669"/>
    <property type="project" value="TreeGrafter"/>
</dbReference>
<dbReference type="Pfam" id="PF15409">
    <property type="entry name" value="PH_8"/>
    <property type="match status" value="1"/>
</dbReference>
<dbReference type="InterPro" id="IPR000648">
    <property type="entry name" value="Oxysterol-bd"/>
</dbReference>
<dbReference type="Gene3D" id="2.40.160.120">
    <property type="match status" value="1"/>
</dbReference>
<dbReference type="Proteomes" id="UP000092321">
    <property type="component" value="Unassembled WGS sequence"/>
</dbReference>
<dbReference type="GO" id="GO:0097038">
    <property type="term" value="C:perinuclear endoplasmic reticulum"/>
    <property type="evidence" value="ECO:0007669"/>
    <property type="project" value="TreeGrafter"/>
</dbReference>
<keyword evidence="5" id="KW-1185">Reference proteome</keyword>
<dbReference type="PANTHER" id="PTHR10972">
    <property type="entry name" value="OXYSTEROL-BINDING PROTEIN-RELATED"/>
    <property type="match status" value="1"/>
</dbReference>
<dbReference type="EMBL" id="LXPE01000016">
    <property type="protein sequence ID" value="OBA26573.1"/>
    <property type="molecule type" value="Genomic_DNA"/>
</dbReference>
<protein>
    <recommendedName>
        <fullName evidence="3">Pleckstrin homology domain-containing protein</fullName>
    </recommendedName>
</protein>
<dbReference type="InterPro" id="IPR041680">
    <property type="entry name" value="PH_8"/>
</dbReference>
<dbReference type="OrthoDB" id="3971620at2759"/>
<dbReference type="GO" id="GO:0005886">
    <property type="term" value="C:plasma membrane"/>
    <property type="evidence" value="ECO:0007669"/>
    <property type="project" value="TreeGrafter"/>
</dbReference>
<dbReference type="Gene3D" id="2.30.29.30">
    <property type="entry name" value="Pleckstrin-homology domain (PH domain)/Phosphotyrosine-binding domain (PTB)"/>
    <property type="match status" value="1"/>
</dbReference>
<dbReference type="GO" id="GO:0006897">
    <property type="term" value="P:endocytosis"/>
    <property type="evidence" value="ECO:0007669"/>
    <property type="project" value="TreeGrafter"/>
</dbReference>
<dbReference type="InterPro" id="IPR037239">
    <property type="entry name" value="OSBP_sf"/>
</dbReference>
<gene>
    <name evidence="4" type="ORF">HANVADRAFT_24870</name>
</gene>
<dbReference type="AlphaFoldDB" id="A0A1B7TCY2"/>
<comment type="caution">
    <text evidence="4">The sequence shown here is derived from an EMBL/GenBank/DDBJ whole genome shotgun (WGS) entry which is preliminary data.</text>
</comment>
<feature type="compositionally biased region" description="Acidic residues" evidence="2">
    <location>
        <begin position="290"/>
        <end position="316"/>
    </location>
</feature>
<dbReference type="GO" id="GO:0035621">
    <property type="term" value="P:ER to Golgi ceramide transport"/>
    <property type="evidence" value="ECO:0007669"/>
    <property type="project" value="TreeGrafter"/>
</dbReference>
<feature type="domain" description="Pleckstrin homology" evidence="3">
    <location>
        <begin position="87"/>
        <end position="168"/>
    </location>
</feature>
<feature type="region of interest" description="Disordered" evidence="2">
    <location>
        <begin position="282"/>
        <end position="362"/>
    </location>
</feature>
<dbReference type="GO" id="GO:0032541">
    <property type="term" value="C:cortical endoplasmic reticulum"/>
    <property type="evidence" value="ECO:0007669"/>
    <property type="project" value="TreeGrafter"/>
</dbReference>